<evidence type="ECO:0000313" key="4">
    <source>
        <dbReference type="EMBL" id="OHV38703.1"/>
    </source>
</evidence>
<dbReference type="OrthoDB" id="488160at2"/>
<comment type="similarity">
    <text evidence="1 2">Belongs to the phD/YefM antitoxin family.</text>
</comment>
<comment type="function">
    <text evidence="2">Antitoxin component of a type II toxin-antitoxin (TA) system.</text>
</comment>
<proteinExistence type="inferred from homology"/>
<gene>
    <name evidence="4" type="ORF">CC117_02920</name>
</gene>
<organism evidence="4 5">
    <name type="scientific">Parafrankia colletiae</name>
    <dbReference type="NCBI Taxonomy" id="573497"/>
    <lineage>
        <taxon>Bacteria</taxon>
        <taxon>Bacillati</taxon>
        <taxon>Actinomycetota</taxon>
        <taxon>Actinomycetes</taxon>
        <taxon>Frankiales</taxon>
        <taxon>Frankiaceae</taxon>
        <taxon>Parafrankia</taxon>
    </lineage>
</organism>
<dbReference type="Proteomes" id="UP000179627">
    <property type="component" value="Unassembled WGS sequence"/>
</dbReference>
<dbReference type="AlphaFoldDB" id="A0A1S1QVG7"/>
<reference evidence="5" key="1">
    <citation type="submission" date="2016-07" db="EMBL/GenBank/DDBJ databases">
        <title>Sequence Frankia sp. strain CcI1.17.</title>
        <authorList>
            <person name="Ghodhbane-Gtari F."/>
            <person name="Swanson E."/>
            <person name="Gueddou A."/>
            <person name="Morris K."/>
            <person name="Hezbri K."/>
            <person name="Ktari A."/>
            <person name="Nouioui I."/>
            <person name="Abebe-Akele F."/>
            <person name="Simpson S."/>
            <person name="Thomas K."/>
            <person name="Gtari M."/>
            <person name="Tisa L.S."/>
            <person name="Hurst S."/>
        </authorList>
    </citation>
    <scope>NUCLEOTIDE SEQUENCE [LARGE SCALE GENOMIC DNA]</scope>
    <source>
        <strain evidence="5">Cc1.17</strain>
    </source>
</reference>
<dbReference type="InterPro" id="IPR006442">
    <property type="entry name" value="Antitoxin_Phd/YefM"/>
</dbReference>
<sequence>MHEYVPVTQARAELSDLVSRVAFTGQRIILTRNGKPLAALVPVADLAATEAEATTESAHETMGGAPRRFGIAHHDPVTPGPPLDQPHEIAAEHRTPPGGPPGTLRHP</sequence>
<name>A0A1S1QVG7_9ACTN</name>
<accession>A0A1S1QVG7</accession>
<evidence type="ECO:0000313" key="5">
    <source>
        <dbReference type="Proteomes" id="UP000179627"/>
    </source>
</evidence>
<dbReference type="RefSeq" id="WP_071083741.1">
    <property type="nucleotide sequence ID" value="NZ_MBLM01000108.1"/>
</dbReference>
<comment type="caution">
    <text evidence="4">The sequence shown here is derived from an EMBL/GenBank/DDBJ whole genome shotgun (WGS) entry which is preliminary data.</text>
</comment>
<evidence type="ECO:0000256" key="3">
    <source>
        <dbReference type="SAM" id="MobiDB-lite"/>
    </source>
</evidence>
<dbReference type="InterPro" id="IPR036165">
    <property type="entry name" value="YefM-like_sf"/>
</dbReference>
<evidence type="ECO:0000256" key="1">
    <source>
        <dbReference type="ARBA" id="ARBA00009981"/>
    </source>
</evidence>
<dbReference type="EMBL" id="MBLM01000108">
    <property type="protein sequence ID" value="OHV38703.1"/>
    <property type="molecule type" value="Genomic_DNA"/>
</dbReference>
<dbReference type="SUPFAM" id="SSF143120">
    <property type="entry name" value="YefM-like"/>
    <property type="match status" value="1"/>
</dbReference>
<dbReference type="NCBIfam" id="TIGR01552">
    <property type="entry name" value="phd_fam"/>
    <property type="match status" value="1"/>
</dbReference>
<protein>
    <recommendedName>
        <fullName evidence="2">Antitoxin</fullName>
    </recommendedName>
</protein>
<feature type="compositionally biased region" description="Basic and acidic residues" evidence="3">
    <location>
        <begin position="85"/>
        <end position="95"/>
    </location>
</feature>
<dbReference type="Pfam" id="PF02604">
    <property type="entry name" value="PhdYeFM_antitox"/>
    <property type="match status" value="1"/>
</dbReference>
<evidence type="ECO:0000256" key="2">
    <source>
        <dbReference type="RuleBase" id="RU362080"/>
    </source>
</evidence>
<dbReference type="Gene3D" id="3.40.1620.10">
    <property type="entry name" value="YefM-like domain"/>
    <property type="match status" value="1"/>
</dbReference>
<feature type="region of interest" description="Disordered" evidence="3">
    <location>
        <begin position="51"/>
        <end position="107"/>
    </location>
</feature>
<keyword evidence="5" id="KW-1185">Reference proteome</keyword>